<dbReference type="RefSeq" id="WP_248682185.1">
    <property type="nucleotide sequence ID" value="NZ_JALPRY010000007.1"/>
</dbReference>
<sequence length="205" mass="21775">MPKALIFDCDGTLALTGELHFKAFANAFVAQGATLERSFYDTRTGLSRQALIEEWNSASARQVEPARLYRESLEQARALAAGGHAAPNPPVAELAHAWGARPSAVASNGEASVVKATLEACQLLHLFDAIVTVDDVAEGKPDPSMFLLAAERLATTPADCLVLEDSTQGIEAARRAGMMFLDVREADARARVAALLEQLPASAMA</sequence>
<dbReference type="NCBIfam" id="TIGR01509">
    <property type="entry name" value="HAD-SF-IA-v3"/>
    <property type="match status" value="1"/>
</dbReference>
<dbReference type="SUPFAM" id="SSF56784">
    <property type="entry name" value="HAD-like"/>
    <property type="match status" value="1"/>
</dbReference>
<dbReference type="InterPro" id="IPR006439">
    <property type="entry name" value="HAD-SF_hydro_IA"/>
</dbReference>
<dbReference type="Gene3D" id="1.10.150.240">
    <property type="entry name" value="Putative phosphatase, domain 2"/>
    <property type="match status" value="1"/>
</dbReference>
<dbReference type="InterPro" id="IPR023214">
    <property type="entry name" value="HAD_sf"/>
</dbReference>
<dbReference type="InterPro" id="IPR051806">
    <property type="entry name" value="HAD-like_SPP"/>
</dbReference>
<dbReference type="NCBIfam" id="TIGR01549">
    <property type="entry name" value="HAD-SF-IA-v1"/>
    <property type="match status" value="1"/>
</dbReference>
<reference evidence="1 2" key="1">
    <citation type="submission" date="2022-04" db="EMBL/GenBank/DDBJ databases">
        <title>Rhizobium coralii sp. nov., isolated from coral Turbinaria peltata.</title>
        <authorList>
            <person name="Sun H."/>
        </authorList>
    </citation>
    <scope>NUCLEOTIDE SEQUENCE [LARGE SCALE GENOMIC DNA]</scope>
    <source>
        <strain evidence="1 2">NTR19</strain>
    </source>
</reference>
<dbReference type="PANTHER" id="PTHR43481:SF4">
    <property type="entry name" value="GLYCEROL-1-PHOSPHATE PHOSPHOHYDROLASE 1-RELATED"/>
    <property type="match status" value="1"/>
</dbReference>
<dbReference type="SFLD" id="SFLDG01129">
    <property type="entry name" value="C1.5:_HAD__Beta-PGM__Phosphata"/>
    <property type="match status" value="1"/>
</dbReference>
<evidence type="ECO:0000313" key="1">
    <source>
        <dbReference type="EMBL" id="MCK8779447.1"/>
    </source>
</evidence>
<comment type="caution">
    <text evidence="1">The sequence shown here is derived from an EMBL/GenBank/DDBJ whole genome shotgun (WGS) entry which is preliminary data.</text>
</comment>
<protein>
    <submittedName>
        <fullName evidence="1">HAD family phosphatase</fullName>
    </submittedName>
</protein>
<dbReference type="EMBL" id="JALPRY010000007">
    <property type="protein sequence ID" value="MCK8779447.1"/>
    <property type="molecule type" value="Genomic_DNA"/>
</dbReference>
<dbReference type="PRINTS" id="PR00413">
    <property type="entry name" value="HADHALOGNASE"/>
</dbReference>
<evidence type="ECO:0000313" key="2">
    <source>
        <dbReference type="Proteomes" id="UP001202827"/>
    </source>
</evidence>
<dbReference type="Proteomes" id="UP001202827">
    <property type="component" value="Unassembled WGS sequence"/>
</dbReference>
<name>A0ABT0INI5_9HYPH</name>
<keyword evidence="2" id="KW-1185">Reference proteome</keyword>
<proteinExistence type="predicted"/>
<dbReference type="Pfam" id="PF00702">
    <property type="entry name" value="Hydrolase"/>
    <property type="match status" value="1"/>
</dbReference>
<dbReference type="Gene3D" id="3.40.50.1000">
    <property type="entry name" value="HAD superfamily/HAD-like"/>
    <property type="match status" value="1"/>
</dbReference>
<dbReference type="CDD" id="cd07505">
    <property type="entry name" value="HAD_BPGM-like"/>
    <property type="match status" value="1"/>
</dbReference>
<accession>A0ABT0INI5</accession>
<dbReference type="InterPro" id="IPR023198">
    <property type="entry name" value="PGP-like_dom2"/>
</dbReference>
<dbReference type="InterPro" id="IPR036412">
    <property type="entry name" value="HAD-like_sf"/>
</dbReference>
<gene>
    <name evidence="1" type="ORF">M0654_05545</name>
</gene>
<organism evidence="1 2">
    <name type="scientific">Neorhizobium turbinariae</name>
    <dbReference type="NCBI Taxonomy" id="2937795"/>
    <lineage>
        <taxon>Bacteria</taxon>
        <taxon>Pseudomonadati</taxon>
        <taxon>Pseudomonadota</taxon>
        <taxon>Alphaproteobacteria</taxon>
        <taxon>Hyphomicrobiales</taxon>
        <taxon>Rhizobiaceae</taxon>
        <taxon>Rhizobium/Agrobacterium group</taxon>
        <taxon>Neorhizobium</taxon>
    </lineage>
</organism>
<dbReference type="PANTHER" id="PTHR43481">
    <property type="entry name" value="FRUCTOSE-1-PHOSPHATE PHOSPHATASE"/>
    <property type="match status" value="1"/>
</dbReference>
<dbReference type="SFLD" id="SFLDS00003">
    <property type="entry name" value="Haloacid_Dehalogenase"/>
    <property type="match status" value="1"/>
</dbReference>